<dbReference type="Gene3D" id="3.40.50.1980">
    <property type="entry name" value="Nitrogenase molybdenum iron protein domain"/>
    <property type="match status" value="2"/>
</dbReference>
<evidence type="ECO:0000259" key="6">
    <source>
        <dbReference type="PROSITE" id="PS50983"/>
    </source>
</evidence>
<protein>
    <submittedName>
        <fullName evidence="7">Iron complex transport system substrate-binding protein</fullName>
    </submittedName>
</protein>
<dbReference type="Proteomes" id="UP000585272">
    <property type="component" value="Unassembled WGS sequence"/>
</dbReference>
<keyword evidence="8" id="KW-1185">Reference proteome</keyword>
<dbReference type="InterPro" id="IPR051313">
    <property type="entry name" value="Bact_iron-sidero_bind"/>
</dbReference>
<dbReference type="RefSeq" id="WP_183338396.1">
    <property type="nucleotide sequence ID" value="NZ_JACHNU010000001.1"/>
</dbReference>
<evidence type="ECO:0000256" key="3">
    <source>
        <dbReference type="ARBA" id="ARBA00022448"/>
    </source>
</evidence>
<comment type="subcellular location">
    <subcellularLocation>
        <location evidence="1">Cell envelope</location>
    </subcellularLocation>
</comment>
<sequence>MRSITRIPLLALVAALLVTLAGCGSDDDSGGNAATTTAATSTATAGAFPVTIENALGTVEIEQAPERVVALDFPSADAALALGVRPVAIARVDYADDGIQPWTKEALGGERPKLLTTSTGYPVEQVAAERPDLILATNAYGIGDVYDELRQIAPVVTFETGEGEDSWQQSTERIGRALGRAQEAADLIAETERQVADARRANPDFEGKEIAFFNAVDRTAWAINRHEDFSIKFLADLGFVLSPQIARLRGTEGRAQISAERYELLDADVVIGTSPSPAELRALAANPLFERLPAVRAGRYVELPLSPATSMAFPSALSVQYGLREIVPLLEQAAR</sequence>
<keyword evidence="4 5" id="KW-0732">Signal</keyword>
<dbReference type="GO" id="GO:0030288">
    <property type="term" value="C:outer membrane-bounded periplasmic space"/>
    <property type="evidence" value="ECO:0007669"/>
    <property type="project" value="TreeGrafter"/>
</dbReference>
<keyword evidence="3" id="KW-0813">Transport</keyword>
<dbReference type="AlphaFoldDB" id="A0A840I7F0"/>
<dbReference type="Pfam" id="PF01497">
    <property type="entry name" value="Peripla_BP_2"/>
    <property type="match status" value="1"/>
</dbReference>
<evidence type="ECO:0000256" key="4">
    <source>
        <dbReference type="ARBA" id="ARBA00022729"/>
    </source>
</evidence>
<dbReference type="PROSITE" id="PS50983">
    <property type="entry name" value="FE_B12_PBP"/>
    <property type="match status" value="1"/>
</dbReference>
<feature type="signal peptide" evidence="5">
    <location>
        <begin position="1"/>
        <end position="24"/>
    </location>
</feature>
<evidence type="ECO:0000256" key="2">
    <source>
        <dbReference type="ARBA" id="ARBA00008814"/>
    </source>
</evidence>
<evidence type="ECO:0000313" key="8">
    <source>
        <dbReference type="Proteomes" id="UP000585272"/>
    </source>
</evidence>
<name>A0A840I7F0_9ACTN</name>
<dbReference type="PANTHER" id="PTHR30532">
    <property type="entry name" value="IRON III DICITRATE-BINDING PERIPLASMIC PROTEIN"/>
    <property type="match status" value="1"/>
</dbReference>
<reference evidence="7 8" key="1">
    <citation type="submission" date="2020-08" db="EMBL/GenBank/DDBJ databases">
        <title>Genomic Encyclopedia of Archaeal and Bacterial Type Strains, Phase II (KMG-II): from individual species to whole genera.</title>
        <authorList>
            <person name="Goeker M."/>
        </authorList>
    </citation>
    <scope>NUCLEOTIDE SEQUENCE [LARGE SCALE GENOMIC DNA]</scope>
    <source>
        <strain evidence="7 8">DSM 23288</strain>
    </source>
</reference>
<evidence type="ECO:0000313" key="7">
    <source>
        <dbReference type="EMBL" id="MBB4660787.1"/>
    </source>
</evidence>
<dbReference type="CDD" id="cd01146">
    <property type="entry name" value="FhuD"/>
    <property type="match status" value="1"/>
</dbReference>
<comment type="similarity">
    <text evidence="2">Belongs to the bacterial solute-binding protein 8 family.</text>
</comment>
<comment type="caution">
    <text evidence="7">The sequence shown here is derived from an EMBL/GenBank/DDBJ whole genome shotgun (WGS) entry which is preliminary data.</text>
</comment>
<dbReference type="InterPro" id="IPR002491">
    <property type="entry name" value="ABC_transptr_periplasmic_BD"/>
</dbReference>
<evidence type="ECO:0000256" key="1">
    <source>
        <dbReference type="ARBA" id="ARBA00004196"/>
    </source>
</evidence>
<feature type="domain" description="Fe/B12 periplasmic-binding" evidence="6">
    <location>
        <begin position="67"/>
        <end position="334"/>
    </location>
</feature>
<proteinExistence type="inferred from homology"/>
<evidence type="ECO:0000256" key="5">
    <source>
        <dbReference type="SAM" id="SignalP"/>
    </source>
</evidence>
<organism evidence="7 8">
    <name type="scientific">Conexibacter arvalis</name>
    <dbReference type="NCBI Taxonomy" id="912552"/>
    <lineage>
        <taxon>Bacteria</taxon>
        <taxon>Bacillati</taxon>
        <taxon>Actinomycetota</taxon>
        <taxon>Thermoleophilia</taxon>
        <taxon>Solirubrobacterales</taxon>
        <taxon>Conexibacteraceae</taxon>
        <taxon>Conexibacter</taxon>
    </lineage>
</organism>
<dbReference type="GO" id="GO:1901678">
    <property type="term" value="P:iron coordination entity transport"/>
    <property type="evidence" value="ECO:0007669"/>
    <property type="project" value="UniProtKB-ARBA"/>
</dbReference>
<dbReference type="SUPFAM" id="SSF53807">
    <property type="entry name" value="Helical backbone' metal receptor"/>
    <property type="match status" value="1"/>
</dbReference>
<dbReference type="EMBL" id="JACHNU010000001">
    <property type="protein sequence ID" value="MBB4660787.1"/>
    <property type="molecule type" value="Genomic_DNA"/>
</dbReference>
<dbReference type="PROSITE" id="PS51257">
    <property type="entry name" value="PROKAR_LIPOPROTEIN"/>
    <property type="match status" value="1"/>
</dbReference>
<accession>A0A840I7F0</accession>
<dbReference type="PANTHER" id="PTHR30532:SF24">
    <property type="entry name" value="FERRIC ENTEROBACTIN-BINDING PERIPLASMIC PROTEIN FEPB"/>
    <property type="match status" value="1"/>
</dbReference>
<feature type="chain" id="PRO_5039423601" evidence="5">
    <location>
        <begin position="25"/>
        <end position="335"/>
    </location>
</feature>
<gene>
    <name evidence="7" type="ORF">BDZ31_000360</name>
</gene>